<keyword evidence="4 7" id="KW-0812">Transmembrane</keyword>
<feature type="transmembrane region" description="Helical" evidence="7">
    <location>
        <begin position="115"/>
        <end position="134"/>
    </location>
</feature>
<evidence type="ECO:0000256" key="6">
    <source>
        <dbReference type="ARBA" id="ARBA00023136"/>
    </source>
</evidence>
<comment type="similarity">
    <text evidence="2">Belongs to the DoxX family.</text>
</comment>
<evidence type="ECO:0000313" key="8">
    <source>
        <dbReference type="EMBL" id="NYF80380.1"/>
    </source>
</evidence>
<keyword evidence="6 7" id="KW-0472">Membrane</keyword>
<dbReference type="InterPro" id="IPR032808">
    <property type="entry name" value="DoxX"/>
</dbReference>
<dbReference type="InterPro" id="IPR051907">
    <property type="entry name" value="DoxX-like_oxidoreductase"/>
</dbReference>
<evidence type="ECO:0000256" key="4">
    <source>
        <dbReference type="ARBA" id="ARBA00022692"/>
    </source>
</evidence>
<dbReference type="EMBL" id="JACCCW010000002">
    <property type="protein sequence ID" value="NYF80380.1"/>
    <property type="molecule type" value="Genomic_DNA"/>
</dbReference>
<dbReference type="PANTHER" id="PTHR33452">
    <property type="entry name" value="OXIDOREDUCTASE CATD-RELATED"/>
    <property type="match status" value="1"/>
</dbReference>
<dbReference type="GO" id="GO:0005886">
    <property type="term" value="C:plasma membrane"/>
    <property type="evidence" value="ECO:0007669"/>
    <property type="project" value="UniProtKB-SubCell"/>
</dbReference>
<evidence type="ECO:0000313" key="9">
    <source>
        <dbReference type="Proteomes" id="UP000589520"/>
    </source>
</evidence>
<proteinExistence type="inferred from homology"/>
<evidence type="ECO:0000256" key="5">
    <source>
        <dbReference type="ARBA" id="ARBA00022989"/>
    </source>
</evidence>
<feature type="transmembrane region" description="Helical" evidence="7">
    <location>
        <begin position="82"/>
        <end position="103"/>
    </location>
</feature>
<comment type="caution">
    <text evidence="8">The sequence shown here is derived from an EMBL/GenBank/DDBJ whole genome shotgun (WGS) entry which is preliminary data.</text>
</comment>
<keyword evidence="5 7" id="KW-1133">Transmembrane helix</keyword>
<evidence type="ECO:0000256" key="7">
    <source>
        <dbReference type="SAM" id="Phobius"/>
    </source>
</evidence>
<dbReference type="RefSeq" id="WP_179491720.1">
    <property type="nucleotide sequence ID" value="NZ_JACCCW010000002.1"/>
</dbReference>
<reference evidence="8 9" key="1">
    <citation type="submission" date="2020-07" db="EMBL/GenBank/DDBJ databases">
        <title>Genomic Encyclopedia of Type Strains, Phase IV (KMG-V): Genome sequencing to study the core and pangenomes of soil and plant-associated prokaryotes.</title>
        <authorList>
            <person name="Whitman W."/>
        </authorList>
    </citation>
    <scope>NUCLEOTIDE SEQUENCE [LARGE SCALE GENOMIC DNA]</scope>
    <source>
        <strain evidence="8 9">X4EP2</strain>
    </source>
</reference>
<evidence type="ECO:0000256" key="2">
    <source>
        <dbReference type="ARBA" id="ARBA00006679"/>
    </source>
</evidence>
<dbReference type="PANTHER" id="PTHR33452:SF1">
    <property type="entry name" value="INNER MEMBRANE PROTEIN YPHA-RELATED"/>
    <property type="match status" value="1"/>
</dbReference>
<evidence type="ECO:0000256" key="1">
    <source>
        <dbReference type="ARBA" id="ARBA00004651"/>
    </source>
</evidence>
<keyword evidence="3" id="KW-1003">Cell membrane</keyword>
<gene>
    <name evidence="8" type="ORF">HDF17_002700</name>
</gene>
<dbReference type="AlphaFoldDB" id="A0A7Y9THX5"/>
<organism evidence="8 9">
    <name type="scientific">Granulicella arctica</name>
    <dbReference type="NCBI Taxonomy" id="940613"/>
    <lineage>
        <taxon>Bacteria</taxon>
        <taxon>Pseudomonadati</taxon>
        <taxon>Acidobacteriota</taxon>
        <taxon>Terriglobia</taxon>
        <taxon>Terriglobales</taxon>
        <taxon>Acidobacteriaceae</taxon>
        <taxon>Granulicella</taxon>
    </lineage>
</organism>
<comment type="subcellular location">
    <subcellularLocation>
        <location evidence="1">Cell membrane</location>
        <topology evidence="1">Multi-pass membrane protein</topology>
    </subcellularLocation>
</comment>
<dbReference type="Pfam" id="PF07681">
    <property type="entry name" value="DoxX"/>
    <property type="match status" value="1"/>
</dbReference>
<evidence type="ECO:0000256" key="3">
    <source>
        <dbReference type="ARBA" id="ARBA00022475"/>
    </source>
</evidence>
<keyword evidence="9" id="KW-1185">Reference proteome</keyword>
<feature type="transmembrane region" description="Helical" evidence="7">
    <location>
        <begin position="12"/>
        <end position="29"/>
    </location>
</feature>
<protein>
    <submittedName>
        <fullName evidence="8">Putative oxidoreductase</fullName>
    </submittedName>
</protein>
<accession>A0A7Y9THX5</accession>
<dbReference type="Proteomes" id="UP000589520">
    <property type="component" value="Unassembled WGS sequence"/>
</dbReference>
<sequence>MTRWLNGLQPWGVVLLRLVLAAAMLYNGWGKVFPAGGFHGHMSMAGVDHFCRYVVTLGLPYWLGYASVFAEVIGGLGMLVGLFVRFFALLIAGNMLFAILFVTGRHGYAASEYPIALLAIAIMLLLTGPGRMALDRRMGLI</sequence>
<name>A0A7Y9THX5_9BACT</name>